<dbReference type="GO" id="GO:0008270">
    <property type="term" value="F:zinc ion binding"/>
    <property type="evidence" value="ECO:0007669"/>
    <property type="project" value="UniProtKB-KW"/>
</dbReference>
<dbReference type="GO" id="GO:0006511">
    <property type="term" value="P:ubiquitin-dependent protein catabolic process"/>
    <property type="evidence" value="ECO:0007669"/>
    <property type="project" value="TreeGrafter"/>
</dbReference>
<dbReference type="EMBL" id="JAAECE010000009">
    <property type="protein sequence ID" value="KAF1797689.1"/>
    <property type="molecule type" value="Genomic_DNA"/>
</dbReference>
<feature type="region of interest" description="Disordered" evidence="5">
    <location>
        <begin position="1"/>
        <end position="123"/>
    </location>
</feature>
<feature type="compositionally biased region" description="Low complexity" evidence="5">
    <location>
        <begin position="175"/>
        <end position="195"/>
    </location>
</feature>
<dbReference type="GO" id="GO:0005634">
    <property type="term" value="C:nucleus"/>
    <property type="evidence" value="ECO:0007669"/>
    <property type="project" value="TreeGrafter"/>
</dbReference>
<comment type="caution">
    <text evidence="7">The sequence shown here is derived from an EMBL/GenBank/DDBJ whole genome shotgun (WGS) entry which is preliminary data.</text>
</comment>
<feature type="compositionally biased region" description="Basic residues" evidence="5">
    <location>
        <begin position="43"/>
        <end position="61"/>
    </location>
</feature>
<dbReference type="InterPro" id="IPR001841">
    <property type="entry name" value="Znf_RING"/>
</dbReference>
<feature type="compositionally biased region" description="Low complexity" evidence="5">
    <location>
        <begin position="62"/>
        <end position="103"/>
    </location>
</feature>
<evidence type="ECO:0000256" key="2">
    <source>
        <dbReference type="ARBA" id="ARBA00022771"/>
    </source>
</evidence>
<evidence type="ECO:0000313" key="8">
    <source>
        <dbReference type="Proteomes" id="UP000469890"/>
    </source>
</evidence>
<feature type="compositionally biased region" description="Low complexity" evidence="5">
    <location>
        <begin position="238"/>
        <end position="247"/>
    </location>
</feature>
<evidence type="ECO:0000256" key="5">
    <source>
        <dbReference type="SAM" id="MobiDB-lite"/>
    </source>
</evidence>
<protein>
    <recommendedName>
        <fullName evidence="6">RING-type domain-containing protein</fullName>
    </recommendedName>
</protein>
<evidence type="ECO:0000256" key="1">
    <source>
        <dbReference type="ARBA" id="ARBA00022723"/>
    </source>
</evidence>
<name>A0A8H4EXS5_MUCCL</name>
<keyword evidence="1" id="KW-0479">Metal-binding</keyword>
<feature type="domain" description="RING-type" evidence="6">
    <location>
        <begin position="350"/>
        <end position="392"/>
    </location>
</feature>
<feature type="compositionally biased region" description="Pro residues" evidence="5">
    <location>
        <begin position="104"/>
        <end position="116"/>
    </location>
</feature>
<dbReference type="PANTHER" id="PTHR45931">
    <property type="entry name" value="SI:CH211-59O9.10"/>
    <property type="match status" value="1"/>
</dbReference>
<dbReference type="CDD" id="cd16454">
    <property type="entry name" value="RING-H2_PA-TM-RING"/>
    <property type="match status" value="1"/>
</dbReference>
<feature type="compositionally biased region" description="Polar residues" evidence="5">
    <location>
        <begin position="248"/>
        <end position="264"/>
    </location>
</feature>
<feature type="region of interest" description="Disordered" evidence="5">
    <location>
        <begin position="175"/>
        <end position="196"/>
    </location>
</feature>
<keyword evidence="3" id="KW-0862">Zinc</keyword>
<dbReference type="PROSITE" id="PS50089">
    <property type="entry name" value="ZF_RING_2"/>
    <property type="match status" value="1"/>
</dbReference>
<dbReference type="Gene3D" id="3.30.40.10">
    <property type="entry name" value="Zinc/RING finger domain, C3HC4 (zinc finger)"/>
    <property type="match status" value="1"/>
</dbReference>
<evidence type="ECO:0000256" key="4">
    <source>
        <dbReference type="PROSITE-ProRule" id="PRU00175"/>
    </source>
</evidence>
<dbReference type="SMART" id="SM00184">
    <property type="entry name" value="RING"/>
    <property type="match status" value="1"/>
</dbReference>
<evidence type="ECO:0000259" key="6">
    <source>
        <dbReference type="PROSITE" id="PS50089"/>
    </source>
</evidence>
<organism evidence="7 8">
    <name type="scientific">Mucor circinelloides f. lusitanicus</name>
    <name type="common">Mucor racemosus var. lusitanicus</name>
    <dbReference type="NCBI Taxonomy" id="29924"/>
    <lineage>
        <taxon>Eukaryota</taxon>
        <taxon>Fungi</taxon>
        <taxon>Fungi incertae sedis</taxon>
        <taxon>Mucoromycota</taxon>
        <taxon>Mucoromycotina</taxon>
        <taxon>Mucoromycetes</taxon>
        <taxon>Mucorales</taxon>
        <taxon>Mucorineae</taxon>
        <taxon>Mucoraceae</taxon>
        <taxon>Mucor</taxon>
    </lineage>
</organism>
<proteinExistence type="predicted"/>
<reference evidence="7 8" key="1">
    <citation type="submission" date="2019-09" db="EMBL/GenBank/DDBJ databases">
        <authorList>
            <consortium name="DOE Joint Genome Institute"/>
            <person name="Mondo S.J."/>
            <person name="Navarro-Mendoza M.I."/>
            <person name="Perez-Arques C."/>
            <person name="Panchal S."/>
            <person name="Nicolas F.E."/>
            <person name="Ganguly P."/>
            <person name="Pangilinan J."/>
            <person name="Grigoriev I."/>
            <person name="Heitman J."/>
            <person name="Sanya K."/>
            <person name="Garre V."/>
        </authorList>
    </citation>
    <scope>NUCLEOTIDE SEQUENCE [LARGE SCALE GENOMIC DNA]</scope>
    <source>
        <strain evidence="7 8">MU402</strain>
    </source>
</reference>
<sequence length="396" mass="44056">MHSQQQQPISFFRRISNRLHVAHPTRRFKRPHRQGNIQQHRSSSQHHDHHTQHPSSHRHHTSASSTTSSVRRATQEATRQAAAVTGPPTSSFLIHSASSTASSSPPPPPPPLPPVPLNSSRNSIISSSDTTYLNELLSSAVFRDNNSVHSSSQEQQRGNSFLRYLQFPLRMQDNTATTSSSNTTPPQSSASSTTSRRMHILVIEYRTNSSTNPVEDTTTPLTPPPTYRFLGLRRPRSEVSTTSSTETIQSMPLSMNSTQTGSRNMAASQQQEGQWIVYVLNGSNNNSTNATPLQALSSSLVLEDNPSYEDLLWLTNMLGPARPNTTTQAAVDEAIPVTQWSNQDIKDEQCLVCLDEFAFKQPVRVLKCHHVFHRECVDRWLCEAHNSCPVCRGVPV</sequence>
<keyword evidence="2 4" id="KW-0863">Zinc-finger</keyword>
<feature type="region of interest" description="Disordered" evidence="5">
    <location>
        <begin position="210"/>
        <end position="264"/>
    </location>
</feature>
<dbReference type="InterPro" id="IPR051834">
    <property type="entry name" value="RING_finger_E3_ligase"/>
</dbReference>
<dbReference type="Proteomes" id="UP000469890">
    <property type="component" value="Unassembled WGS sequence"/>
</dbReference>
<dbReference type="AlphaFoldDB" id="A0A8H4EXS5"/>
<evidence type="ECO:0000313" key="7">
    <source>
        <dbReference type="EMBL" id="KAF1797689.1"/>
    </source>
</evidence>
<gene>
    <name evidence="7" type="ORF">FB192DRAFT_1290541</name>
</gene>
<dbReference type="InterPro" id="IPR013083">
    <property type="entry name" value="Znf_RING/FYVE/PHD"/>
</dbReference>
<feature type="compositionally biased region" description="Basic residues" evidence="5">
    <location>
        <begin position="15"/>
        <end position="33"/>
    </location>
</feature>
<dbReference type="Pfam" id="PF13639">
    <property type="entry name" value="zf-RING_2"/>
    <property type="match status" value="1"/>
</dbReference>
<dbReference type="SUPFAM" id="SSF57850">
    <property type="entry name" value="RING/U-box"/>
    <property type="match status" value="1"/>
</dbReference>
<accession>A0A8H4EXS5</accession>
<evidence type="ECO:0000256" key="3">
    <source>
        <dbReference type="ARBA" id="ARBA00022833"/>
    </source>
</evidence>
<dbReference type="PANTHER" id="PTHR45931:SF3">
    <property type="entry name" value="RING ZINC FINGER-CONTAINING PROTEIN"/>
    <property type="match status" value="1"/>
</dbReference>
<dbReference type="GO" id="GO:0061630">
    <property type="term" value="F:ubiquitin protein ligase activity"/>
    <property type="evidence" value="ECO:0007669"/>
    <property type="project" value="TreeGrafter"/>
</dbReference>